<gene>
    <name evidence="3" type="ORF">PPENT_87.1.T1410104</name>
</gene>
<evidence type="ECO:0000256" key="1">
    <source>
        <dbReference type="SAM" id="Coils"/>
    </source>
</evidence>
<feature type="region of interest" description="Disordered" evidence="2">
    <location>
        <begin position="18"/>
        <end position="47"/>
    </location>
</feature>
<evidence type="ECO:0000313" key="3">
    <source>
        <dbReference type="EMBL" id="CAD8205687.1"/>
    </source>
</evidence>
<evidence type="ECO:0000313" key="4">
    <source>
        <dbReference type="Proteomes" id="UP000689195"/>
    </source>
</evidence>
<keyword evidence="1" id="KW-0175">Coiled coil</keyword>
<accession>A0A8S1XX91</accession>
<name>A0A8S1XX91_9CILI</name>
<organism evidence="3 4">
    <name type="scientific">Paramecium pentaurelia</name>
    <dbReference type="NCBI Taxonomy" id="43138"/>
    <lineage>
        <taxon>Eukaryota</taxon>
        <taxon>Sar</taxon>
        <taxon>Alveolata</taxon>
        <taxon>Ciliophora</taxon>
        <taxon>Intramacronucleata</taxon>
        <taxon>Oligohymenophorea</taxon>
        <taxon>Peniculida</taxon>
        <taxon>Parameciidae</taxon>
        <taxon>Paramecium</taxon>
    </lineage>
</organism>
<feature type="compositionally biased region" description="Basic and acidic residues" evidence="2">
    <location>
        <begin position="33"/>
        <end position="47"/>
    </location>
</feature>
<dbReference type="AlphaFoldDB" id="A0A8S1XX91"/>
<comment type="caution">
    <text evidence="3">The sequence shown here is derived from an EMBL/GenBank/DDBJ whole genome shotgun (WGS) entry which is preliminary data.</text>
</comment>
<feature type="coiled-coil region" evidence="1">
    <location>
        <begin position="175"/>
        <end position="230"/>
    </location>
</feature>
<proteinExistence type="predicted"/>
<sequence>MDPKRQIQQQQELSLVHSSYEDEQGNCSLKDSYSNRDSDSSFSLSEHEKRYKKILTHSLNEQEITKRKGGKHGLKYAKISNDQREGLIQQVTSTGCTIKSAAQKLGINFSTAKAIMQIFKKEGRSCKKVIRKNKKRQSQMYKRHYAVTKDQSIREEKEQLRQTGEIAKETIQQPISVLEDKNKEQNVIIQQLRSQNLLYQGQVANLYQENAVLNQNYQNLYQQYQHLQSMMQQIFMKTQSPLAPFII</sequence>
<protein>
    <submittedName>
        <fullName evidence="3">Uncharacterized protein</fullName>
    </submittedName>
</protein>
<dbReference type="OrthoDB" id="304160at2759"/>
<reference evidence="3" key="1">
    <citation type="submission" date="2021-01" db="EMBL/GenBank/DDBJ databases">
        <authorList>
            <consortium name="Genoscope - CEA"/>
            <person name="William W."/>
        </authorList>
    </citation>
    <scope>NUCLEOTIDE SEQUENCE</scope>
</reference>
<evidence type="ECO:0000256" key="2">
    <source>
        <dbReference type="SAM" id="MobiDB-lite"/>
    </source>
</evidence>
<dbReference type="Proteomes" id="UP000689195">
    <property type="component" value="Unassembled WGS sequence"/>
</dbReference>
<keyword evidence="4" id="KW-1185">Reference proteome</keyword>
<dbReference type="EMBL" id="CAJJDO010000141">
    <property type="protein sequence ID" value="CAD8205687.1"/>
    <property type="molecule type" value="Genomic_DNA"/>
</dbReference>